<reference evidence="1 2" key="1">
    <citation type="submission" date="2013-09" db="EMBL/GenBank/DDBJ databases">
        <title>Biodegradation of hydrocarbons in the deep terrestrial subsurface : characterization of a microbial consortium composed of two Desulfotomaculum species originating from a deep geological formation.</title>
        <authorList>
            <person name="Aullo T."/>
            <person name="Berlendis S."/>
            <person name="Lascourreges J.-F."/>
            <person name="Dessort D."/>
            <person name="Saint-Laurent S."/>
            <person name="Schraauwers B."/>
            <person name="Mas J."/>
            <person name="Magot M."/>
            <person name="Ranchou-Peyruse A."/>
        </authorList>
    </citation>
    <scope>NUCLEOTIDE SEQUENCE [LARGE SCALE GENOMIC DNA]</scope>
    <source>
        <strain evidence="1 2">Bs107</strain>
    </source>
</reference>
<dbReference type="OrthoDB" id="1787037at2"/>
<comment type="caution">
    <text evidence="1">The sequence shown here is derived from an EMBL/GenBank/DDBJ whole genome shotgun (WGS) entry which is preliminary data.</text>
</comment>
<dbReference type="AlphaFoldDB" id="A0A2C6MGW2"/>
<accession>A0A2C6MGW2</accession>
<evidence type="ECO:0000313" key="2">
    <source>
        <dbReference type="Proteomes" id="UP000222564"/>
    </source>
</evidence>
<name>A0A2C6MGW2_9FIRM</name>
<proteinExistence type="predicted"/>
<protein>
    <submittedName>
        <fullName evidence="1">Uncharacterized protein</fullName>
    </submittedName>
</protein>
<gene>
    <name evidence="1" type="ORF">P378_06540</name>
</gene>
<dbReference type="RefSeq" id="WP_099082574.1">
    <property type="nucleotide sequence ID" value="NZ_AWQQ01000040.1"/>
</dbReference>
<sequence>MYGTSKCGKCANKETCEIRLHLGSIIQEAIKNAETEVKRLAPKEIDYMILTDISVIPTRCENYVSLDGLKEEQSERESLFFLGRSLAPTAI</sequence>
<dbReference type="Proteomes" id="UP000222564">
    <property type="component" value="Unassembled WGS sequence"/>
</dbReference>
<organism evidence="1 2">
    <name type="scientific">Desulforamulus profundi</name>
    <dbReference type="NCBI Taxonomy" id="1383067"/>
    <lineage>
        <taxon>Bacteria</taxon>
        <taxon>Bacillati</taxon>
        <taxon>Bacillota</taxon>
        <taxon>Clostridia</taxon>
        <taxon>Eubacteriales</taxon>
        <taxon>Peptococcaceae</taxon>
        <taxon>Desulforamulus</taxon>
    </lineage>
</organism>
<evidence type="ECO:0000313" key="1">
    <source>
        <dbReference type="EMBL" id="PHJ38965.1"/>
    </source>
</evidence>
<dbReference type="EMBL" id="AWQQ01000040">
    <property type="protein sequence ID" value="PHJ38965.1"/>
    <property type="molecule type" value="Genomic_DNA"/>
</dbReference>
<keyword evidence="2" id="KW-1185">Reference proteome</keyword>